<dbReference type="Proteomes" id="UP001221142">
    <property type="component" value="Unassembled WGS sequence"/>
</dbReference>
<evidence type="ECO:0000313" key="2">
    <source>
        <dbReference type="EMBL" id="KAJ7647831.1"/>
    </source>
</evidence>
<comment type="caution">
    <text evidence="2">The sequence shown here is derived from an EMBL/GenBank/DDBJ whole genome shotgun (WGS) entry which is preliminary data.</text>
</comment>
<keyword evidence="3" id="KW-1185">Reference proteome</keyword>
<protein>
    <recommendedName>
        <fullName evidence="1">F-box domain-containing protein</fullName>
    </recommendedName>
</protein>
<evidence type="ECO:0000313" key="3">
    <source>
        <dbReference type="Proteomes" id="UP001221142"/>
    </source>
</evidence>
<organism evidence="2 3">
    <name type="scientific">Roridomyces roridus</name>
    <dbReference type="NCBI Taxonomy" id="1738132"/>
    <lineage>
        <taxon>Eukaryota</taxon>
        <taxon>Fungi</taxon>
        <taxon>Dikarya</taxon>
        <taxon>Basidiomycota</taxon>
        <taxon>Agaricomycotina</taxon>
        <taxon>Agaricomycetes</taxon>
        <taxon>Agaricomycetidae</taxon>
        <taxon>Agaricales</taxon>
        <taxon>Marasmiineae</taxon>
        <taxon>Mycenaceae</taxon>
        <taxon>Roridomyces</taxon>
    </lineage>
</organism>
<reference evidence="2" key="1">
    <citation type="submission" date="2023-03" db="EMBL/GenBank/DDBJ databases">
        <title>Massive genome expansion in bonnet fungi (Mycena s.s.) driven by repeated elements and novel gene families across ecological guilds.</title>
        <authorList>
            <consortium name="Lawrence Berkeley National Laboratory"/>
            <person name="Harder C.B."/>
            <person name="Miyauchi S."/>
            <person name="Viragh M."/>
            <person name="Kuo A."/>
            <person name="Thoen E."/>
            <person name="Andreopoulos B."/>
            <person name="Lu D."/>
            <person name="Skrede I."/>
            <person name="Drula E."/>
            <person name="Henrissat B."/>
            <person name="Morin E."/>
            <person name="Kohler A."/>
            <person name="Barry K."/>
            <person name="LaButti K."/>
            <person name="Morin E."/>
            <person name="Salamov A."/>
            <person name="Lipzen A."/>
            <person name="Mereny Z."/>
            <person name="Hegedus B."/>
            <person name="Baldrian P."/>
            <person name="Stursova M."/>
            <person name="Weitz H."/>
            <person name="Taylor A."/>
            <person name="Grigoriev I.V."/>
            <person name="Nagy L.G."/>
            <person name="Martin F."/>
            <person name="Kauserud H."/>
        </authorList>
    </citation>
    <scope>NUCLEOTIDE SEQUENCE</scope>
    <source>
        <strain evidence="2">9284</strain>
    </source>
</reference>
<dbReference type="InterPro" id="IPR001810">
    <property type="entry name" value="F-box_dom"/>
</dbReference>
<accession>A0AAD7CG77</accession>
<proteinExistence type="predicted"/>
<name>A0AAD7CG77_9AGAR</name>
<dbReference type="InterPro" id="IPR036047">
    <property type="entry name" value="F-box-like_dom_sf"/>
</dbReference>
<evidence type="ECO:0000259" key="1">
    <source>
        <dbReference type="Pfam" id="PF12937"/>
    </source>
</evidence>
<feature type="non-terminal residue" evidence="2">
    <location>
        <position position="489"/>
    </location>
</feature>
<dbReference type="EMBL" id="JARKIF010000002">
    <property type="protein sequence ID" value="KAJ7647831.1"/>
    <property type="molecule type" value="Genomic_DNA"/>
</dbReference>
<feature type="domain" description="F-box" evidence="1">
    <location>
        <begin position="80"/>
        <end position="139"/>
    </location>
</feature>
<dbReference type="SUPFAM" id="SSF81383">
    <property type="entry name" value="F-box domain"/>
    <property type="match status" value="1"/>
</dbReference>
<dbReference type="Pfam" id="PF12937">
    <property type="entry name" value="F-box-like"/>
    <property type="match status" value="1"/>
</dbReference>
<dbReference type="AlphaFoldDB" id="A0AAD7CG77"/>
<sequence>MAEPCKCAFQRHLFPQCTQEKELRDLLRSNDPPSTFQASHCRSLSTASPAELAALLRARSDRAAVQDYSRLCDAVISPVRRLPAEILVEIFVYFTTALHWPCIEEEMRRVANVDLLRIAQVCPRWHELVMGTPSLWSCIEVDMRHWTAPGSRLLHLLKTVLDRGGGFPLDLGIVCGDGDLLASYSLRWRHVAFRVWTTKLAEYSKLSGIAGNLPVLRSLAIDPGWNDLGVMTIFEVFLRGFPDELPELPWEQLEYVGFEDVGPEEWAGVATTVARLSGRVSWEETATIPAVPAQSRTACCSFTLPFLESLRFYSQYAGVPLPFPTDDFLALAHRSSFSSHLTVLMLDPVLVTQAELLQMLEVLPSLDNLSISDHKQIPGAPTEFVLLSDSLLRHLTWTSGPACLVPTLSYLGCHTLLRFDDSVYRDFVLSRILPGRNERGPFEVELFWDSDNHRDLDSGVLAQFKELESCDELWFSLQPSPMFKAGRRK</sequence>
<gene>
    <name evidence="2" type="ORF">FB45DRAFT_894573</name>
</gene>
<dbReference type="Gene3D" id="1.20.1280.50">
    <property type="match status" value="1"/>
</dbReference>